<dbReference type="EMBL" id="SSTD01020080">
    <property type="protein sequence ID" value="TYJ95831.1"/>
    <property type="molecule type" value="Genomic_DNA"/>
</dbReference>
<accession>A0A5D3BB39</accession>
<dbReference type="Proteomes" id="UP000321947">
    <property type="component" value="Unassembled WGS sequence"/>
</dbReference>
<protein>
    <submittedName>
        <fullName evidence="2">Ty3-gypsy retrotransposon protein</fullName>
    </submittedName>
</protein>
<feature type="region of interest" description="Disordered" evidence="1">
    <location>
        <begin position="40"/>
        <end position="74"/>
    </location>
</feature>
<sequence>MMSITMADITVKATMAEMERKINFLMKVVEEQDHEITTLREQMRTRETAGSSQTPVVKASDKGKNVVQESQPQQ</sequence>
<reference evidence="2 3" key="1">
    <citation type="submission" date="2019-08" db="EMBL/GenBank/DDBJ databases">
        <title>Draft genome sequences of two oriental melons (Cucumis melo L. var makuwa).</title>
        <authorList>
            <person name="Kwon S.-Y."/>
        </authorList>
    </citation>
    <scope>NUCLEOTIDE SEQUENCE [LARGE SCALE GENOMIC DNA]</scope>
    <source>
        <strain evidence="3">cv. Chang Bougi</strain>
        <tissue evidence="2">Leaf</tissue>
    </source>
</reference>
<evidence type="ECO:0000256" key="1">
    <source>
        <dbReference type="SAM" id="MobiDB-lite"/>
    </source>
</evidence>
<dbReference type="AlphaFoldDB" id="A0A5D3BB39"/>
<evidence type="ECO:0000313" key="2">
    <source>
        <dbReference type="EMBL" id="TYJ95831.1"/>
    </source>
</evidence>
<organism evidence="2 3">
    <name type="scientific">Cucumis melo var. makuwa</name>
    <name type="common">Oriental melon</name>
    <dbReference type="NCBI Taxonomy" id="1194695"/>
    <lineage>
        <taxon>Eukaryota</taxon>
        <taxon>Viridiplantae</taxon>
        <taxon>Streptophyta</taxon>
        <taxon>Embryophyta</taxon>
        <taxon>Tracheophyta</taxon>
        <taxon>Spermatophyta</taxon>
        <taxon>Magnoliopsida</taxon>
        <taxon>eudicotyledons</taxon>
        <taxon>Gunneridae</taxon>
        <taxon>Pentapetalae</taxon>
        <taxon>rosids</taxon>
        <taxon>fabids</taxon>
        <taxon>Cucurbitales</taxon>
        <taxon>Cucurbitaceae</taxon>
        <taxon>Benincaseae</taxon>
        <taxon>Cucumis</taxon>
    </lineage>
</organism>
<gene>
    <name evidence="2" type="ORF">E5676_scaffold110G001180</name>
</gene>
<proteinExistence type="predicted"/>
<evidence type="ECO:0000313" key="3">
    <source>
        <dbReference type="Proteomes" id="UP000321947"/>
    </source>
</evidence>
<comment type="caution">
    <text evidence="2">The sequence shown here is derived from an EMBL/GenBank/DDBJ whole genome shotgun (WGS) entry which is preliminary data.</text>
</comment>
<name>A0A5D3BB39_CUCMM</name>